<evidence type="ECO:0000256" key="1">
    <source>
        <dbReference type="SAM" id="Coils"/>
    </source>
</evidence>
<dbReference type="Proteomes" id="UP000599009">
    <property type="component" value="Unassembled WGS sequence"/>
</dbReference>
<evidence type="ECO:0000313" key="4">
    <source>
        <dbReference type="Proteomes" id="UP000599009"/>
    </source>
</evidence>
<proteinExistence type="predicted"/>
<keyword evidence="4" id="KW-1185">Reference proteome</keyword>
<keyword evidence="1" id="KW-0175">Coiled coil</keyword>
<gene>
    <name evidence="3" type="ORF">GCM10011394_27880</name>
</gene>
<feature type="coiled-coil region" evidence="1">
    <location>
        <begin position="51"/>
        <end position="78"/>
    </location>
</feature>
<comment type="caution">
    <text evidence="3">The sequence shown here is derived from an EMBL/GenBank/DDBJ whole genome shotgun (WGS) entry which is preliminary data.</text>
</comment>
<organism evidence="3 4">
    <name type="scientific">Luteimonas terricola</name>
    <dbReference type="NCBI Taxonomy" id="645597"/>
    <lineage>
        <taxon>Bacteria</taxon>
        <taxon>Pseudomonadati</taxon>
        <taxon>Pseudomonadota</taxon>
        <taxon>Gammaproteobacteria</taxon>
        <taxon>Lysobacterales</taxon>
        <taxon>Lysobacteraceae</taxon>
        <taxon>Luteimonas</taxon>
    </lineage>
</organism>
<dbReference type="EMBL" id="BMME01000003">
    <property type="protein sequence ID" value="GGK17116.1"/>
    <property type="molecule type" value="Genomic_DNA"/>
</dbReference>
<evidence type="ECO:0000256" key="2">
    <source>
        <dbReference type="SAM" id="SignalP"/>
    </source>
</evidence>
<feature type="signal peptide" evidence="2">
    <location>
        <begin position="1"/>
        <end position="18"/>
    </location>
</feature>
<name>A0ABQ2EMX8_9GAMM</name>
<sequence>MTLSLAIVLIALSGPVSGADIAERVQPDLDTFVFCVLDKSVEQLQSASESAAVAELAAERCSAELEALEEVVAAQYREVNMGVWPAGLAEQTARENRDEYRRLAVEAAIRIVDERRGSP</sequence>
<feature type="chain" id="PRO_5046536275" evidence="2">
    <location>
        <begin position="19"/>
        <end position="119"/>
    </location>
</feature>
<accession>A0ABQ2EMX8</accession>
<reference evidence="4" key="1">
    <citation type="journal article" date="2019" name="Int. J. Syst. Evol. Microbiol.">
        <title>The Global Catalogue of Microorganisms (GCM) 10K type strain sequencing project: providing services to taxonomists for standard genome sequencing and annotation.</title>
        <authorList>
            <consortium name="The Broad Institute Genomics Platform"/>
            <consortium name="The Broad Institute Genome Sequencing Center for Infectious Disease"/>
            <person name="Wu L."/>
            <person name="Ma J."/>
        </authorList>
    </citation>
    <scope>NUCLEOTIDE SEQUENCE [LARGE SCALE GENOMIC DNA]</scope>
    <source>
        <strain evidence="4">CGMCC 1.8985</strain>
    </source>
</reference>
<evidence type="ECO:0000313" key="3">
    <source>
        <dbReference type="EMBL" id="GGK17116.1"/>
    </source>
</evidence>
<keyword evidence="2" id="KW-0732">Signal</keyword>
<protein>
    <submittedName>
        <fullName evidence="3">Uncharacterized protein</fullName>
    </submittedName>
</protein>